<keyword evidence="2" id="KW-1185">Reference proteome</keyword>
<evidence type="ECO:0000313" key="2">
    <source>
        <dbReference type="Proteomes" id="UP001183390"/>
    </source>
</evidence>
<dbReference type="Proteomes" id="UP001183390">
    <property type="component" value="Unassembled WGS sequence"/>
</dbReference>
<proteinExistence type="predicted"/>
<comment type="caution">
    <text evidence="1">The sequence shown here is derived from an EMBL/GenBank/DDBJ whole genome shotgun (WGS) entry which is preliminary data.</text>
</comment>
<evidence type="ECO:0000313" key="1">
    <source>
        <dbReference type="EMBL" id="MDT0328520.1"/>
    </source>
</evidence>
<organism evidence="1 2">
    <name type="scientific">Nocardiopsis lambiniae</name>
    <dbReference type="NCBI Taxonomy" id="3075539"/>
    <lineage>
        <taxon>Bacteria</taxon>
        <taxon>Bacillati</taxon>
        <taxon>Actinomycetota</taxon>
        <taxon>Actinomycetes</taxon>
        <taxon>Streptosporangiales</taxon>
        <taxon>Nocardiopsidaceae</taxon>
        <taxon>Nocardiopsis</taxon>
    </lineage>
</organism>
<dbReference type="EMBL" id="JAVREP010000004">
    <property type="protein sequence ID" value="MDT0328520.1"/>
    <property type="molecule type" value="Genomic_DNA"/>
</dbReference>
<dbReference type="RefSeq" id="WP_311511233.1">
    <property type="nucleotide sequence ID" value="NZ_JAVREP010000004.1"/>
</dbReference>
<reference evidence="2" key="1">
    <citation type="submission" date="2023-07" db="EMBL/GenBank/DDBJ databases">
        <title>30 novel species of actinomycetes from the DSMZ collection.</title>
        <authorList>
            <person name="Nouioui I."/>
        </authorList>
    </citation>
    <scope>NUCLEOTIDE SEQUENCE [LARGE SCALE GENOMIC DNA]</scope>
    <source>
        <strain evidence="2">DSM 44743</strain>
    </source>
</reference>
<protein>
    <submittedName>
        <fullName evidence="1">Uncharacterized protein</fullName>
    </submittedName>
</protein>
<gene>
    <name evidence="1" type="ORF">RM479_08845</name>
</gene>
<name>A0ABU2M8N5_9ACTN</name>
<sequence length="84" mass="9245">MRVPLLDRSRTRDVGGFRAQRPVEEVRRLLDGTTRERRLKAVDDRGDRAVFGTSGQVESSLTGLVERTGASEVLANVCSWGSVS</sequence>
<accession>A0ABU2M8N5</accession>